<comment type="caution">
    <text evidence="2">The sequence shown here is derived from an EMBL/GenBank/DDBJ whole genome shotgun (WGS) entry which is preliminary data.</text>
</comment>
<keyword evidence="3" id="KW-1185">Reference proteome</keyword>
<accession>A0A3D9DZC0</accession>
<sequence>MLNNFSDTKQNIASGVTSIIFPKIDFFPVMILSSSHTDHSYTTTKQVRDITSDIKTPDGEGVSIKSFHHRDERQIIRYKNLLTQKEGVLKLNNESIDVFEKQKLCLGVDSRDGYLEVYHNYNTGEIFNMGRSLITNSKEKEFSKTVAIEGFLVGAIPLLNILGACFNPLILRGKTNTLTEQNCYKGLYIKLFLLWILISCGVVLAGYLNVEAGFLTNGKAALIALLICGILSSITSIRVLEKYTSANWGIRRSIESQLHKAAEEFNRY</sequence>
<evidence type="ECO:0000313" key="3">
    <source>
        <dbReference type="Proteomes" id="UP000256334"/>
    </source>
</evidence>
<dbReference type="AlphaFoldDB" id="A0A3D9DZC0"/>
<keyword evidence="1" id="KW-0812">Transmembrane</keyword>
<dbReference type="Proteomes" id="UP000256334">
    <property type="component" value="Unassembled WGS sequence"/>
</dbReference>
<feature type="transmembrane region" description="Helical" evidence="1">
    <location>
        <begin position="146"/>
        <end position="166"/>
    </location>
</feature>
<organism evidence="2 3">
    <name type="scientific">Kushneria indalinina DSM 14324</name>
    <dbReference type="NCBI Taxonomy" id="1122140"/>
    <lineage>
        <taxon>Bacteria</taxon>
        <taxon>Pseudomonadati</taxon>
        <taxon>Pseudomonadota</taxon>
        <taxon>Gammaproteobacteria</taxon>
        <taxon>Oceanospirillales</taxon>
        <taxon>Halomonadaceae</taxon>
        <taxon>Kushneria</taxon>
    </lineage>
</organism>
<keyword evidence="1" id="KW-0472">Membrane</keyword>
<dbReference type="RefSeq" id="WP_147301495.1">
    <property type="nucleotide sequence ID" value="NZ_QRDJ01000006.1"/>
</dbReference>
<gene>
    <name evidence="2" type="ORF">C8D72_0667</name>
</gene>
<feature type="transmembrane region" description="Helical" evidence="1">
    <location>
        <begin position="220"/>
        <end position="240"/>
    </location>
</feature>
<keyword evidence="1" id="KW-1133">Transmembrane helix</keyword>
<dbReference type="EMBL" id="QRDJ01000006">
    <property type="protein sequence ID" value="REC95995.1"/>
    <property type="molecule type" value="Genomic_DNA"/>
</dbReference>
<name>A0A3D9DZC0_9GAMM</name>
<reference evidence="2 3" key="1">
    <citation type="submission" date="2018-07" db="EMBL/GenBank/DDBJ databases">
        <title>Genomic Encyclopedia of Type Strains, Phase IV (KMG-IV): sequencing the most valuable type-strain genomes for metagenomic binning, comparative biology and taxonomic classification.</title>
        <authorList>
            <person name="Goeker M."/>
        </authorList>
    </citation>
    <scope>NUCLEOTIDE SEQUENCE [LARGE SCALE GENOMIC DNA]</scope>
    <source>
        <strain evidence="2 3">DSM 14324</strain>
    </source>
</reference>
<proteinExistence type="predicted"/>
<evidence type="ECO:0000313" key="2">
    <source>
        <dbReference type="EMBL" id="REC95995.1"/>
    </source>
</evidence>
<evidence type="ECO:0000256" key="1">
    <source>
        <dbReference type="SAM" id="Phobius"/>
    </source>
</evidence>
<protein>
    <submittedName>
        <fullName evidence="2">Uncharacterized protein</fullName>
    </submittedName>
</protein>
<feature type="transmembrane region" description="Helical" evidence="1">
    <location>
        <begin position="187"/>
        <end position="208"/>
    </location>
</feature>